<dbReference type="EMBL" id="CP030280">
    <property type="protein sequence ID" value="AWY98795.1"/>
    <property type="molecule type" value="Genomic_DNA"/>
</dbReference>
<dbReference type="Proteomes" id="UP000250003">
    <property type="component" value="Chromosome"/>
</dbReference>
<keyword evidence="2" id="KW-1185">Reference proteome</keyword>
<protein>
    <submittedName>
        <fullName evidence="1">Uncharacterized protein</fullName>
    </submittedName>
</protein>
<name>A0A2Z4UCK2_9FIRM</name>
<accession>A0A2Z4UCK2</accession>
<organism evidence="1 2">
    <name type="scientific">Blautia argi</name>
    <dbReference type="NCBI Taxonomy" id="1912897"/>
    <lineage>
        <taxon>Bacteria</taxon>
        <taxon>Bacillati</taxon>
        <taxon>Bacillota</taxon>
        <taxon>Clostridia</taxon>
        <taxon>Lachnospirales</taxon>
        <taxon>Lachnospiraceae</taxon>
        <taxon>Blautia</taxon>
    </lineage>
</organism>
<reference evidence="2" key="1">
    <citation type="submission" date="2018-06" db="EMBL/GenBank/DDBJ databases">
        <title>Description of Blautia argi sp. nov., a new anaerobic isolated from dog feces.</title>
        <authorList>
            <person name="Chang Y.-H."/>
            <person name="Paek J."/>
            <person name="Shin Y."/>
        </authorList>
    </citation>
    <scope>NUCLEOTIDE SEQUENCE [LARGE SCALE GENOMIC DNA]</scope>
    <source>
        <strain evidence="2">KCTC 15426</strain>
    </source>
</reference>
<dbReference type="OrthoDB" id="9816185at2"/>
<proteinExistence type="predicted"/>
<evidence type="ECO:0000313" key="1">
    <source>
        <dbReference type="EMBL" id="AWY98795.1"/>
    </source>
</evidence>
<dbReference type="RefSeq" id="WP_111920281.1">
    <property type="nucleotide sequence ID" value="NZ_CP030280.1"/>
</dbReference>
<sequence length="138" mass="16760">MEKIFLPYLDTVCDEVTLEFGHESKQDIIKMKPRSAKSPYIKEKIASVNHLFQLQKRWSGQLERYFYTRMQDYEYREITNIGELEKEMQKDLDNEKRKVKSCPEFYIDMQYLKWIKEKQLKAFYSNLKQTGIEPVIEE</sequence>
<dbReference type="AlphaFoldDB" id="A0A2Z4UCK2"/>
<gene>
    <name evidence="1" type="ORF">DQQ01_12295</name>
</gene>
<dbReference type="KEGG" id="blau:DQQ01_12295"/>
<evidence type="ECO:0000313" key="2">
    <source>
        <dbReference type="Proteomes" id="UP000250003"/>
    </source>
</evidence>